<evidence type="ECO:0000313" key="1">
    <source>
        <dbReference type="EMBL" id="MED6261015.1"/>
    </source>
</evidence>
<keyword evidence="2" id="KW-1185">Reference proteome</keyword>
<dbReference type="EMBL" id="JAHUTI010089492">
    <property type="protein sequence ID" value="MED6261015.1"/>
    <property type="molecule type" value="Genomic_DNA"/>
</dbReference>
<name>A0ABU7CGQ1_9TELE</name>
<reference evidence="1 2" key="1">
    <citation type="submission" date="2021-07" db="EMBL/GenBank/DDBJ databases">
        <authorList>
            <person name="Palmer J.M."/>
        </authorList>
    </citation>
    <scope>NUCLEOTIDE SEQUENCE [LARGE SCALE GENOMIC DNA]</scope>
    <source>
        <strain evidence="1 2">AT_MEX2019</strain>
        <tissue evidence="1">Muscle</tissue>
    </source>
</reference>
<evidence type="ECO:0000313" key="2">
    <source>
        <dbReference type="Proteomes" id="UP001345963"/>
    </source>
</evidence>
<protein>
    <submittedName>
        <fullName evidence="1">Uncharacterized protein</fullName>
    </submittedName>
</protein>
<dbReference type="Proteomes" id="UP001345963">
    <property type="component" value="Unassembled WGS sequence"/>
</dbReference>
<organism evidence="1 2">
    <name type="scientific">Ataeniobius toweri</name>
    <dbReference type="NCBI Taxonomy" id="208326"/>
    <lineage>
        <taxon>Eukaryota</taxon>
        <taxon>Metazoa</taxon>
        <taxon>Chordata</taxon>
        <taxon>Craniata</taxon>
        <taxon>Vertebrata</taxon>
        <taxon>Euteleostomi</taxon>
        <taxon>Actinopterygii</taxon>
        <taxon>Neopterygii</taxon>
        <taxon>Teleostei</taxon>
        <taxon>Neoteleostei</taxon>
        <taxon>Acanthomorphata</taxon>
        <taxon>Ovalentaria</taxon>
        <taxon>Atherinomorphae</taxon>
        <taxon>Cyprinodontiformes</taxon>
        <taxon>Goodeidae</taxon>
        <taxon>Ataeniobius</taxon>
    </lineage>
</organism>
<gene>
    <name evidence="1" type="ORF">ATANTOWER_032753</name>
</gene>
<comment type="caution">
    <text evidence="1">The sequence shown here is derived from an EMBL/GenBank/DDBJ whole genome shotgun (WGS) entry which is preliminary data.</text>
</comment>
<sequence length="116" mass="13075">MNVISSCVGPSVCVEWWVWAPGMDGLGTQAAGTVVGSVAGFYTELWIEGFRTVDGRNHAHSVWSRSDEGNMIFLLSACSPLEPPSNDARITYWWKNKRRNHEKNHFKIMDTTFLRG</sequence>
<proteinExistence type="predicted"/>
<accession>A0ABU7CGQ1</accession>